<reference evidence="2 3" key="1">
    <citation type="journal article" date="2015" name="Microbiology (Mosc.)">
        <title>Genomics of the Weissella cibaria species with an examination of its metabolic traits.</title>
        <authorList>
            <person name="Lynch K.M."/>
            <person name="Lucid A."/>
            <person name="Arendt E.K."/>
            <person name="Sleator R.D."/>
            <person name="Lucey B."/>
            <person name="Coffey A."/>
        </authorList>
    </citation>
    <scope>NUCLEOTIDE SEQUENCE [LARGE SCALE GENOMIC DNA]</scope>
    <source>
        <strain evidence="2 3">MG1</strain>
    </source>
</reference>
<organism evidence="2 3">
    <name type="scientific">Weissella cibaria</name>
    <dbReference type="NCBI Taxonomy" id="137591"/>
    <lineage>
        <taxon>Bacteria</taxon>
        <taxon>Bacillati</taxon>
        <taxon>Bacillota</taxon>
        <taxon>Bacilli</taxon>
        <taxon>Lactobacillales</taxon>
        <taxon>Lactobacillaceae</taxon>
        <taxon>Weissella</taxon>
    </lineage>
</organism>
<evidence type="ECO:0000256" key="1">
    <source>
        <dbReference type="SAM" id="MobiDB-lite"/>
    </source>
</evidence>
<dbReference type="NCBIfam" id="NF041498">
    <property type="entry name" value="MobP2"/>
    <property type="match status" value="1"/>
</dbReference>
<dbReference type="InterPro" id="IPR041073">
    <property type="entry name" value="MobL"/>
</dbReference>
<protein>
    <submittedName>
        <fullName evidence="2">Uncharacterized protein</fullName>
    </submittedName>
</protein>
<dbReference type="Pfam" id="PF18555">
    <property type="entry name" value="MobL"/>
    <property type="match status" value="1"/>
</dbReference>
<gene>
    <name evidence="2" type="ORF">QX99_01831</name>
</gene>
<dbReference type="InterPro" id="IPR048101">
    <property type="entry name" value="MobP2"/>
</dbReference>
<evidence type="ECO:0000313" key="2">
    <source>
        <dbReference type="EMBL" id="KIU19809.1"/>
    </source>
</evidence>
<dbReference type="AlphaFoldDB" id="A0A0D1K467"/>
<keyword evidence="3" id="KW-1185">Reference proteome</keyword>
<dbReference type="EMBL" id="JWHU01000034">
    <property type="protein sequence ID" value="KIU19809.1"/>
    <property type="molecule type" value="Genomic_DNA"/>
</dbReference>
<comment type="caution">
    <text evidence="2">The sequence shown here is derived from an EMBL/GenBank/DDBJ whole genome shotgun (WGS) entry which is preliminary data.</text>
</comment>
<sequence length="474" mass="53670">MAKTGGFANFSLGESRNGSVLLPTHFTTAAAATAKGRKFGDLVKQYATKGSKVTDENNIALTDLMDGTAMVESDSFGYGTRASATGDAHPVFDGSTLNMTDEEMLTLENRLNTAQDSGNVLHEMAFSIRGDWLVENGLYDSEKKLLDQDKLKRAEQNIVQDLFNKGFKLPLGESEDDVIWFGVIHQDTDHLNMHLWFTKESRETRPEMMHKSGEPRGVIDFQAKKRAESQFRYELESETVKLDRNKLYEAVGEYRSNLKSDALYSLDHGAKYAPDLKKIFEALPQDLRGRWKVGNTSQLVTDEKSRMGPANRHMNVLVDKLLANELHDDYQAFREASLKVDDSMTTNHGLQHQGQAKWSDTQDARLRKEIANGIYRQFNETFTESDDQDTKKFHKDKQGNFEKIRRAHGIDTQPKEKPATMQSTPANLKKLNRLAKQMMQGSKAEIQRARKMAQEVEQNNHSQSVSDESLSQHI</sequence>
<dbReference type="Proteomes" id="UP000032287">
    <property type="component" value="Unassembled WGS sequence"/>
</dbReference>
<name>A0A0D1K467_9LACO</name>
<dbReference type="PATRIC" id="fig|137591.25.peg.1803"/>
<dbReference type="RefSeq" id="WP_160289365.1">
    <property type="nucleotide sequence ID" value="NZ_JALOCT010000001.1"/>
</dbReference>
<feature type="compositionally biased region" description="Basic and acidic residues" evidence="1">
    <location>
        <begin position="445"/>
        <end position="454"/>
    </location>
</feature>
<accession>A0A0D1K467</accession>
<proteinExistence type="predicted"/>
<feature type="compositionally biased region" description="Polar residues" evidence="1">
    <location>
        <begin position="456"/>
        <end position="474"/>
    </location>
</feature>
<evidence type="ECO:0000313" key="3">
    <source>
        <dbReference type="Proteomes" id="UP000032287"/>
    </source>
</evidence>
<feature type="region of interest" description="Disordered" evidence="1">
    <location>
        <begin position="439"/>
        <end position="474"/>
    </location>
</feature>